<dbReference type="PANTHER" id="PTHR47683:SF4">
    <property type="entry name" value="PSEUDOURIDINE SYNTHASE"/>
    <property type="match status" value="1"/>
</dbReference>
<dbReference type="PANTHER" id="PTHR47683">
    <property type="entry name" value="PSEUDOURIDINE SYNTHASE FAMILY PROTEIN-RELATED"/>
    <property type="match status" value="1"/>
</dbReference>
<dbReference type="Gene3D" id="3.30.70.580">
    <property type="entry name" value="Pseudouridine synthase I, catalytic domain, N-terminal subdomain"/>
    <property type="match status" value="1"/>
</dbReference>
<dbReference type="Proteomes" id="UP000006804">
    <property type="component" value="Chromosome"/>
</dbReference>
<dbReference type="InterPro" id="IPR050343">
    <property type="entry name" value="RsuA_PseudoU_synthase"/>
</dbReference>
<dbReference type="InterPro" id="IPR000748">
    <property type="entry name" value="PsdUridine_synth_RsuA/RluB/E/F"/>
</dbReference>
<dbReference type="STRING" id="688269.Theth_1221"/>
<dbReference type="GO" id="GO:0003723">
    <property type="term" value="F:RNA binding"/>
    <property type="evidence" value="ECO:0007669"/>
    <property type="project" value="UniProtKB-KW"/>
</dbReference>
<keyword evidence="2" id="KW-0694">RNA-binding</keyword>
<dbReference type="RefSeq" id="WP_013932512.1">
    <property type="nucleotide sequence ID" value="NC_015707.1"/>
</dbReference>
<dbReference type="eggNOG" id="COG1187">
    <property type="taxonomic scope" value="Bacteria"/>
</dbReference>
<keyword evidence="1 4" id="KW-0413">Isomerase</keyword>
<dbReference type="GO" id="GO:0000455">
    <property type="term" value="P:enzyme-directed rRNA pseudouridine synthesis"/>
    <property type="evidence" value="ECO:0007669"/>
    <property type="project" value="UniProtKB-ARBA"/>
</dbReference>
<evidence type="ECO:0000313" key="5">
    <source>
        <dbReference type="Proteomes" id="UP000006804"/>
    </source>
</evidence>
<name>F7YTR4_9THEM</name>
<dbReference type="CDD" id="cd00165">
    <property type="entry name" value="S4"/>
    <property type="match status" value="1"/>
</dbReference>
<dbReference type="NCBIfam" id="TIGR00093">
    <property type="entry name" value="pseudouridine synthase"/>
    <property type="match status" value="1"/>
</dbReference>
<dbReference type="InterPro" id="IPR020103">
    <property type="entry name" value="PsdUridine_synth_cat_dom_sf"/>
</dbReference>
<dbReference type="SMART" id="SM00363">
    <property type="entry name" value="S4"/>
    <property type="match status" value="1"/>
</dbReference>
<dbReference type="AlphaFoldDB" id="F7YTR4"/>
<evidence type="ECO:0000313" key="4">
    <source>
        <dbReference type="EMBL" id="AEH51293.1"/>
    </source>
</evidence>
<dbReference type="InterPro" id="IPR036986">
    <property type="entry name" value="S4_RNA-bd_sf"/>
</dbReference>
<dbReference type="EC" id="5.4.99.-" evidence="4"/>
<evidence type="ECO:0000256" key="1">
    <source>
        <dbReference type="ARBA" id="ARBA00023235"/>
    </source>
</evidence>
<dbReference type="SUPFAM" id="SSF55174">
    <property type="entry name" value="Alpha-L RNA-binding motif"/>
    <property type="match status" value="1"/>
</dbReference>
<dbReference type="InterPro" id="IPR006145">
    <property type="entry name" value="PsdUridine_synth_RsuA/RluA"/>
</dbReference>
<dbReference type="SUPFAM" id="SSF55120">
    <property type="entry name" value="Pseudouridine synthase"/>
    <property type="match status" value="1"/>
</dbReference>
<accession>F7YTR4</accession>
<feature type="domain" description="RNA-binding S4" evidence="3">
    <location>
        <begin position="1"/>
        <end position="60"/>
    </location>
</feature>
<evidence type="ECO:0000259" key="3">
    <source>
        <dbReference type="SMART" id="SM00363"/>
    </source>
</evidence>
<dbReference type="HOGENOM" id="CLU_024979_1_2_0"/>
<keyword evidence="5" id="KW-1185">Reference proteome</keyword>
<dbReference type="PROSITE" id="PS50889">
    <property type="entry name" value="S4"/>
    <property type="match status" value="1"/>
</dbReference>
<dbReference type="EMBL" id="CP002351">
    <property type="protein sequence ID" value="AEH51293.1"/>
    <property type="molecule type" value="Genomic_DNA"/>
</dbReference>
<dbReference type="PATRIC" id="fig|688269.3.peg.1258"/>
<dbReference type="Pfam" id="PF00849">
    <property type="entry name" value="PseudoU_synth_2"/>
    <property type="match status" value="1"/>
</dbReference>
<reference evidence="4 5" key="1">
    <citation type="submission" date="2010-11" db="EMBL/GenBank/DDBJ databases">
        <title>The complete genome of Thermotoga thermarum DSM 5069.</title>
        <authorList>
            <consortium name="US DOE Joint Genome Institute (JGI-PGF)"/>
            <person name="Lucas S."/>
            <person name="Copeland A."/>
            <person name="Lapidus A."/>
            <person name="Bruce D."/>
            <person name="Goodwin L."/>
            <person name="Pitluck S."/>
            <person name="Kyrpides N."/>
            <person name="Mavromatis K."/>
            <person name="Ivanova N."/>
            <person name="Zeytun A."/>
            <person name="Brettin T."/>
            <person name="Detter J.C."/>
            <person name="Tapia R."/>
            <person name="Han C."/>
            <person name="Land M."/>
            <person name="Hauser L."/>
            <person name="Markowitz V."/>
            <person name="Cheng J.-F."/>
            <person name="Hugenholtz P."/>
            <person name="Woyke T."/>
            <person name="Wu D."/>
            <person name="Spring S."/>
            <person name="Schroeder M."/>
            <person name="Brambilla E."/>
            <person name="Klenk H.-P."/>
            <person name="Eisen J.A."/>
        </authorList>
    </citation>
    <scope>NUCLEOTIDE SEQUENCE [LARGE SCALE GENOMIC DNA]</scope>
    <source>
        <strain evidence="4 5">DSM 5069</strain>
    </source>
</reference>
<dbReference type="KEGG" id="tta:Theth_1221"/>
<dbReference type="Gene3D" id="3.10.290.10">
    <property type="entry name" value="RNA-binding S4 domain"/>
    <property type="match status" value="1"/>
</dbReference>
<dbReference type="Gene3D" id="3.30.70.1560">
    <property type="entry name" value="Alpha-L RNA-binding motif"/>
    <property type="match status" value="1"/>
</dbReference>
<dbReference type="InterPro" id="IPR002942">
    <property type="entry name" value="S4_RNA-bd"/>
</dbReference>
<sequence>MRLDRYLSNAKVGSRSYVKKLIREGLVKVNNVVVTDPSFEVKPEDKVFLEGNPVAPHRLVYLVFNKPAGYVSDRTDYEASIFDLIDHPYIDELHVAGRLDKDVEGMMILTNDGQFTHKLISPKYKIEKEYHVIFRGKIDQEKLSKAHQGVYIDGEKFTPKKIEVISDNLLCIVLTEGKHHEVKKILKYLGVEYEKIKRVRIGKLSLQNLEPGTFKELSEEEKQLLLLNP</sequence>
<proteinExistence type="predicted"/>
<dbReference type="OrthoDB" id="9807213at2"/>
<dbReference type="Pfam" id="PF01479">
    <property type="entry name" value="S4"/>
    <property type="match status" value="1"/>
</dbReference>
<evidence type="ECO:0000256" key="2">
    <source>
        <dbReference type="PROSITE-ProRule" id="PRU00182"/>
    </source>
</evidence>
<dbReference type="InterPro" id="IPR020094">
    <property type="entry name" value="TruA/RsuA/RluB/E/F_N"/>
</dbReference>
<gene>
    <name evidence="4" type="ORF">Theth_1221</name>
</gene>
<organism evidence="4 5">
    <name type="scientific">Pseudothermotoga thermarum DSM 5069</name>
    <dbReference type="NCBI Taxonomy" id="688269"/>
    <lineage>
        <taxon>Bacteria</taxon>
        <taxon>Thermotogati</taxon>
        <taxon>Thermotogota</taxon>
        <taxon>Thermotogae</taxon>
        <taxon>Thermotogales</taxon>
        <taxon>Thermotogaceae</taxon>
        <taxon>Pseudothermotoga</taxon>
    </lineage>
</organism>
<dbReference type="InterPro" id="IPR042092">
    <property type="entry name" value="PsdUridine_s_RsuA/RluB/E/F_cat"/>
</dbReference>
<dbReference type="GO" id="GO:0120159">
    <property type="term" value="F:rRNA pseudouridine synthase activity"/>
    <property type="evidence" value="ECO:0007669"/>
    <property type="project" value="UniProtKB-ARBA"/>
</dbReference>
<protein>
    <submittedName>
        <fullName evidence="4">Ribosomal small subunit pseudouridine synthase A</fullName>
        <ecNumber evidence="4">5.4.99.-</ecNumber>
    </submittedName>
</protein>